<keyword evidence="4" id="KW-0812">Transmembrane</keyword>
<name>A0A7D3XRA9_9BACL</name>
<evidence type="ECO:0000259" key="5">
    <source>
        <dbReference type="Pfam" id="PF14689"/>
    </source>
</evidence>
<feature type="transmembrane region" description="Helical" evidence="4">
    <location>
        <begin position="47"/>
        <end position="64"/>
    </location>
</feature>
<accession>A0A7D3XRA9</accession>
<keyword evidence="4" id="KW-0472">Membrane</keyword>
<dbReference type="EMBL" id="CP048104">
    <property type="protein sequence ID" value="QKG84108.1"/>
    <property type="molecule type" value="Genomic_DNA"/>
</dbReference>
<evidence type="ECO:0000256" key="2">
    <source>
        <dbReference type="ARBA" id="ARBA00022679"/>
    </source>
</evidence>
<dbReference type="SUPFAM" id="SSF55890">
    <property type="entry name" value="Sporulation response regulatory protein Spo0B"/>
    <property type="match status" value="1"/>
</dbReference>
<dbReference type="InterPro" id="IPR016120">
    <property type="entry name" value="Sig_transdc_His_kin_SpoOB"/>
</dbReference>
<keyword evidence="1" id="KW-0597">Phosphoprotein</keyword>
<dbReference type="AlphaFoldDB" id="A0A7D3XRA9"/>
<keyword evidence="2" id="KW-0808">Transferase</keyword>
<dbReference type="InterPro" id="IPR039506">
    <property type="entry name" value="SPOB_a"/>
</dbReference>
<dbReference type="Gene3D" id="1.10.287.130">
    <property type="match status" value="1"/>
</dbReference>
<dbReference type="Proteomes" id="UP000503088">
    <property type="component" value="Chromosome"/>
</dbReference>
<proteinExistence type="predicted"/>
<reference evidence="6 7" key="1">
    <citation type="submission" date="2020-01" db="EMBL/GenBank/DDBJ databases">
        <authorList>
            <person name="Gulvik C.A."/>
            <person name="Batra D.G."/>
        </authorList>
    </citation>
    <scope>NUCLEOTIDE SEQUENCE [LARGE SCALE GENOMIC DNA]</scope>
    <source>
        <strain evidence="6 7">W9323</strain>
    </source>
</reference>
<dbReference type="RefSeq" id="WP_173221486.1">
    <property type="nucleotide sequence ID" value="NZ_CP048104.1"/>
</dbReference>
<feature type="transmembrane region" description="Helical" evidence="4">
    <location>
        <begin position="21"/>
        <end position="41"/>
    </location>
</feature>
<protein>
    <recommendedName>
        <fullName evidence="5">SpoOB alpha-helical domain-containing protein</fullName>
    </recommendedName>
</protein>
<organism evidence="6 7">
    <name type="scientific">Kroppenstedtia pulmonis</name>
    <dbReference type="NCBI Taxonomy" id="1380685"/>
    <lineage>
        <taxon>Bacteria</taxon>
        <taxon>Bacillati</taxon>
        <taxon>Bacillota</taxon>
        <taxon>Bacilli</taxon>
        <taxon>Bacillales</taxon>
        <taxon>Thermoactinomycetaceae</taxon>
        <taxon>Kroppenstedtia</taxon>
    </lineage>
</organism>
<dbReference type="KEGG" id="kpul:GXN76_06210"/>
<feature type="domain" description="SpoOB alpha-helical" evidence="5">
    <location>
        <begin position="70"/>
        <end position="125"/>
    </location>
</feature>
<keyword evidence="7" id="KW-1185">Reference proteome</keyword>
<evidence type="ECO:0000256" key="1">
    <source>
        <dbReference type="ARBA" id="ARBA00022553"/>
    </source>
</evidence>
<dbReference type="Pfam" id="PF14689">
    <property type="entry name" value="SPOB_a"/>
    <property type="match status" value="1"/>
</dbReference>
<evidence type="ECO:0000313" key="6">
    <source>
        <dbReference type="EMBL" id="QKG84108.1"/>
    </source>
</evidence>
<keyword evidence="3" id="KW-0418">Kinase</keyword>
<gene>
    <name evidence="6" type="ORF">GXN76_06210</name>
</gene>
<sequence>MKERLDIFMIGDGSVENGWLMGLKSFWPTCLLTILLTVYSGKWWGRWTLGTLLLVSLVFGWWHLQREWKRKSETLRAEALLELLGRQRHDWMNHIQVISGYVSVGQERRIPSYLQQVVDQLQEERVTVQVHPPVLAYTLVTLPHDFPEWHWEIYVDPSTPKLTERQGERVKAVLEKIMNGLRSLGFPKVEEQGIWLKLWVQGKYIHLNLDPELPPDQCLMMEDLHLLQNGIESDKAVVQLEEEGLVVQIRC</sequence>
<dbReference type="GO" id="GO:0000155">
    <property type="term" value="F:phosphorelay sensor kinase activity"/>
    <property type="evidence" value="ECO:0007669"/>
    <property type="project" value="InterPro"/>
</dbReference>
<keyword evidence="4" id="KW-1133">Transmembrane helix</keyword>
<evidence type="ECO:0000256" key="3">
    <source>
        <dbReference type="ARBA" id="ARBA00022777"/>
    </source>
</evidence>
<evidence type="ECO:0000256" key="4">
    <source>
        <dbReference type="SAM" id="Phobius"/>
    </source>
</evidence>
<evidence type="ECO:0000313" key="7">
    <source>
        <dbReference type="Proteomes" id="UP000503088"/>
    </source>
</evidence>